<dbReference type="STRING" id="1193502.SHALO_1784"/>
<dbReference type="InterPro" id="IPR017969">
    <property type="entry name" value="Heavy-metal-associated_CS"/>
</dbReference>
<keyword evidence="4" id="KW-1185">Reference proteome</keyword>
<dbReference type="InterPro" id="IPR000428">
    <property type="entry name" value="Cu-bd"/>
</dbReference>
<dbReference type="KEGG" id="shal:SHALO_1784"/>
<evidence type="ECO:0000313" key="3">
    <source>
        <dbReference type="EMBL" id="AOO65555.1"/>
    </source>
</evidence>
<protein>
    <submittedName>
        <fullName evidence="3">Heavy metal transport/detoxification protein, chaperone</fullName>
    </submittedName>
</protein>
<accession>A0A1D7TKN8</accession>
<dbReference type="SUPFAM" id="SSF55008">
    <property type="entry name" value="HMA, heavy metal-associated domain"/>
    <property type="match status" value="1"/>
</dbReference>
<reference evidence="4" key="1">
    <citation type="submission" date="2016-08" db="EMBL/GenBank/DDBJ databases">
        <title>Complete genome sequence of the organohalide-respiring Epsilonproteobacterium Sulfurospirillum halorespirans.</title>
        <authorList>
            <person name="Goris T."/>
            <person name="Zimmermann J."/>
            <person name="Schenz B."/>
            <person name="Lemos M."/>
            <person name="Hackermueller J."/>
            <person name="Diekert G."/>
        </authorList>
    </citation>
    <scope>NUCLEOTIDE SEQUENCE [LARGE SCALE GENOMIC DNA]</scope>
    <source>
        <strain>DSM 13726</strain>
        <strain evidence="4">PCE-M2</strain>
    </source>
</reference>
<dbReference type="GO" id="GO:0005507">
    <property type="term" value="F:copper ion binding"/>
    <property type="evidence" value="ECO:0007669"/>
    <property type="project" value="InterPro"/>
</dbReference>
<dbReference type="CDD" id="cd00371">
    <property type="entry name" value="HMA"/>
    <property type="match status" value="1"/>
</dbReference>
<evidence type="ECO:0000313" key="4">
    <source>
        <dbReference type="Proteomes" id="UP000094609"/>
    </source>
</evidence>
<dbReference type="EMBL" id="CP017111">
    <property type="protein sequence ID" value="AOO65555.1"/>
    <property type="molecule type" value="Genomic_DNA"/>
</dbReference>
<dbReference type="InterPro" id="IPR006121">
    <property type="entry name" value="HMA_dom"/>
</dbReference>
<dbReference type="FunFam" id="3.30.70.100:FF:000001">
    <property type="entry name" value="ATPase copper transporting beta"/>
    <property type="match status" value="1"/>
</dbReference>
<keyword evidence="1" id="KW-0479">Metal-binding</keyword>
<dbReference type="InterPro" id="IPR036163">
    <property type="entry name" value="HMA_dom_sf"/>
</dbReference>
<evidence type="ECO:0000256" key="1">
    <source>
        <dbReference type="ARBA" id="ARBA00022723"/>
    </source>
</evidence>
<sequence length="68" mass="7004">MATITLVVKGMSCGGCVKSVKGVLEGIKGVKSVNVDLASGQTVIEYDAPIDVSVFEKAIDEAGFEVIS</sequence>
<dbReference type="PROSITE" id="PS01047">
    <property type="entry name" value="HMA_1"/>
    <property type="match status" value="1"/>
</dbReference>
<proteinExistence type="predicted"/>
<dbReference type="Gene3D" id="3.30.70.100">
    <property type="match status" value="1"/>
</dbReference>
<dbReference type="RefSeq" id="WP_025345140.1">
    <property type="nucleotide sequence ID" value="NZ_CP017111.1"/>
</dbReference>
<dbReference type="Proteomes" id="UP000094609">
    <property type="component" value="Chromosome"/>
</dbReference>
<dbReference type="AlphaFoldDB" id="A0A1D7TKN8"/>
<gene>
    <name evidence="3" type="ORF">SHALO_1784</name>
</gene>
<dbReference type="GO" id="GO:0006825">
    <property type="term" value="P:copper ion transport"/>
    <property type="evidence" value="ECO:0007669"/>
    <property type="project" value="InterPro"/>
</dbReference>
<dbReference type="PRINTS" id="PR00944">
    <property type="entry name" value="CUEXPORT"/>
</dbReference>
<name>A0A1D7TKN8_9BACT</name>
<organism evidence="3 4">
    <name type="scientific">Sulfurospirillum halorespirans DSM 13726</name>
    <dbReference type="NCBI Taxonomy" id="1193502"/>
    <lineage>
        <taxon>Bacteria</taxon>
        <taxon>Pseudomonadati</taxon>
        <taxon>Campylobacterota</taxon>
        <taxon>Epsilonproteobacteria</taxon>
        <taxon>Campylobacterales</taxon>
        <taxon>Sulfurospirillaceae</taxon>
        <taxon>Sulfurospirillum</taxon>
    </lineage>
</organism>
<dbReference type="PATRIC" id="fig|1193502.14.peg.1811"/>
<feature type="domain" description="HMA" evidence="2">
    <location>
        <begin position="2"/>
        <end position="67"/>
    </location>
</feature>
<dbReference type="PROSITE" id="PS50846">
    <property type="entry name" value="HMA_2"/>
    <property type="match status" value="1"/>
</dbReference>
<evidence type="ECO:0000259" key="2">
    <source>
        <dbReference type="PROSITE" id="PS50846"/>
    </source>
</evidence>
<dbReference type="Pfam" id="PF00403">
    <property type="entry name" value="HMA"/>
    <property type="match status" value="1"/>
</dbReference>